<evidence type="ECO:0000256" key="10">
    <source>
        <dbReference type="ARBA" id="ARBA00023065"/>
    </source>
</evidence>
<feature type="signal peptide" evidence="15">
    <location>
        <begin position="1"/>
        <end position="22"/>
    </location>
</feature>
<keyword evidence="11" id="KW-0472">Membrane</keyword>
<proteinExistence type="predicted"/>
<dbReference type="FunFam" id="3.40.50.410:FF:000007">
    <property type="entry name" value="Calcium voltage-gated channel auxiliary subunit alpha2delta 3"/>
    <property type="match status" value="1"/>
</dbReference>
<evidence type="ECO:0000256" key="3">
    <source>
        <dbReference type="ARBA" id="ARBA00022568"/>
    </source>
</evidence>
<evidence type="ECO:0000256" key="15">
    <source>
        <dbReference type="SAM" id="SignalP"/>
    </source>
</evidence>
<dbReference type="Proteomes" id="UP000663879">
    <property type="component" value="Unassembled WGS sequence"/>
</dbReference>
<dbReference type="InterPro" id="IPR041664">
    <property type="entry name" value="AAA_16"/>
</dbReference>
<dbReference type="InterPro" id="IPR027417">
    <property type="entry name" value="P-loop_NTPase"/>
</dbReference>
<evidence type="ECO:0000256" key="8">
    <source>
        <dbReference type="ARBA" id="ARBA00022882"/>
    </source>
</evidence>
<evidence type="ECO:0000256" key="14">
    <source>
        <dbReference type="SAM" id="MobiDB-lite"/>
    </source>
</evidence>
<sequence>MLKKYFLLGIFLLFLLITQTNTQLIDNNATTSNVSLHDDVLDDDTDSDNEHETPHETPINLASPRQEPSKLKLNQTHANMFKTWIQVKSSELYDLSMNFSGFNLLNDTYNVKLRNDVKFSWINFTEMIVNISNSISQVLYNKTLVVKKLTDLVEKTYDGYVKDTDQVLNSTNHVYYDSKSPKTFCDVAESYKQKLAEKQAPKTAKENLQQTTTITTTTPSFTTTTTTTSTIKTDKSMKRSINYGLYSDDLFFTPKKFEEPLKIEYKNEIIFYPNQSIVNLNLKAKPPSNNKAPNNKGVANPNSKTRKPYKITTTTVTTTLTTPYIPMDEDEEENLEEDGEGEMGEYDLSHEYWDVQCINRTYDENFKSVQKVNRNESTIQVPINVYKQEISINMTAYWSEKLDEQFKKNYDEDNELLWQYFCSSNGLFRRYPAAYWSVNQNDFFDCRLQTWYIMAAASPKDALILLDVSGSMTGLRLEIGKKLIEFILDTFTDNDFFNILTFSNNVQYLFNDDPDYKDTFIQAGKANKLKFKQRLETYKNTSQQGRLTEPLKKVFNLFNQSDLERSGCNKVIMIITDGHADDVDHIFKKYNSDKRIRVFSFKIGRDMTDPSEIKKLACNNNGEYYHVVTLTDINEHVYEYIPVLSRPMALSGHSETTWSNVFIGYLDKELKIAVARPAFRNVKLNYSNFEIKTYMNKNIDFKVDNYEQIIKKNKNSHGLHLTDLNERDLILNAEKEIRKQQVLLGIVGVDVPVLKLISKVSPKYQMGVGIYIIVVDNNGFIVFHPSIKKEISESQFDFKGTSHSIDMDKFEIPIGNDYEFELLEHDMIDQKTGNMTLDNWKREGLRIIRRRTEYVFTSVDKTPFSVAIASPSSFGRYYIDLPAEKGKDYEEELKELVKKRFDTNIQLYNCSYSYYRLTERLTNPKQSNDFCIRYLYQDSDQALAIKSDLTLHNIYYNKYNFSMFSDYQNLVKSSFYGTYSGITFYLPVTFFRQKTINSSNSSSTTTTTTFSTTPTTSTTPETSTTILPLNSTSENSLQINQTEELEAYNMSLNLFSFDSNKHTYSFEKQYYTRSIEFTDYLRTEFNKKDEPIIIYFLNETSTGSINPTINETISAAIPIWLDKVPTVVAGVVYDSKKLQDLLFSTNCEGENCTNICSKKSDLKVSCFLVDEHGFVLMTNTEQYSAIGQPLYKVNPWLMLQLEIDGLFDLIVTGNKTQECNKPPTPFNNAATLFNLIKFIFNSFSFMFLSLSNLISNSLFILTEFREIKSQMKNQPVEINQVEWRIQNSHCYYFGIYSFNIRKWRSMDPSELKTWCNTTDGHRHYLAGYLKQSNLILLAVEEETQVSKCGSIDVLSKNRPQAWNSKLEETSANLTNRTNFKKQYSINRYPYESVKFEKQNNFQNFKKSKNFKIMKAFNIHEKSQEELINLLRRLVYHGENNSALVIGPRGSGKTFLINRVLQTFNQELKDKKCSDDLIVVYLSGCLQIDDKSALLEITRQLKLENCINGKVFGSFCDSFEFLLKSFRSGGETSKPLVFIMDEFDLFTKNKTQLLLYTLLNTIQSSSSPMFMIGATCRIDVLDLLEKRIKSRFSHRQIYLFNEFSFETYIEMAKFFIQINSKSTKTSKNTNEYLNNLFNDKNVLKFFARQYDYDRSIATLKRLLILPGLSLDNLDKENLKNMNVEPVKQELIKSYNLLNIDTKFSLLSGLSILELTLVVVMLEMSETYPDEPFNFDLVYNGYLKYLQKKNWGQQKHERQIILKAYEHLIALKFVLPSSESIGSTNRSAKINKEHSLMYLALDKEEIEKCIAQYPNCPTELKYYSMV</sequence>
<dbReference type="Gene3D" id="3.30.450.20">
    <property type="entry name" value="PAS domain"/>
    <property type="match status" value="1"/>
</dbReference>
<dbReference type="InterPro" id="IPR013608">
    <property type="entry name" value="VWA_N"/>
</dbReference>
<dbReference type="SUPFAM" id="SSF53300">
    <property type="entry name" value="vWA-like"/>
    <property type="match status" value="1"/>
</dbReference>
<dbReference type="InterPro" id="IPR032705">
    <property type="entry name" value="ORC4_C"/>
</dbReference>
<keyword evidence="2" id="KW-0813">Transport</keyword>
<protein>
    <recommendedName>
        <fullName evidence="16">VWFA domain-containing protein</fullName>
    </recommendedName>
</protein>
<evidence type="ECO:0000256" key="1">
    <source>
        <dbReference type="ARBA" id="ARBA00004479"/>
    </source>
</evidence>
<evidence type="ECO:0000256" key="11">
    <source>
        <dbReference type="ARBA" id="ARBA00023136"/>
    </source>
</evidence>
<dbReference type="Gene3D" id="3.40.50.410">
    <property type="entry name" value="von Willebrand factor, type A domain"/>
    <property type="match status" value="1"/>
</dbReference>
<dbReference type="Gene3D" id="3.40.50.300">
    <property type="entry name" value="P-loop containing nucleotide triphosphate hydrolases"/>
    <property type="match status" value="1"/>
</dbReference>
<evidence type="ECO:0000256" key="5">
    <source>
        <dbReference type="ARBA" id="ARBA00022692"/>
    </source>
</evidence>
<dbReference type="PANTHER" id="PTHR10166">
    <property type="entry name" value="VOLTAGE-DEPENDENT CALCIUM CHANNEL SUBUNIT ALPHA-2/DELTA-RELATED"/>
    <property type="match status" value="1"/>
</dbReference>
<dbReference type="InterPro" id="IPR051173">
    <property type="entry name" value="Ca_channel_alpha-2/delta"/>
</dbReference>
<dbReference type="CDD" id="cd00009">
    <property type="entry name" value="AAA"/>
    <property type="match status" value="1"/>
</dbReference>
<feature type="compositionally biased region" description="Low complexity" evidence="14">
    <location>
        <begin position="998"/>
        <end position="1026"/>
    </location>
</feature>
<evidence type="ECO:0000256" key="2">
    <source>
        <dbReference type="ARBA" id="ARBA00022448"/>
    </source>
</evidence>
<comment type="caution">
    <text evidence="17">The sequence shown here is derived from an EMBL/GenBank/DDBJ whole genome shotgun (WGS) entry which is preliminary data.</text>
</comment>
<name>A0A813QJ30_9BILA</name>
<keyword evidence="18" id="KW-1185">Reference proteome</keyword>
<accession>A0A813QJ30</accession>
<evidence type="ECO:0000256" key="13">
    <source>
        <dbReference type="ARBA" id="ARBA00023303"/>
    </source>
</evidence>
<comment type="subcellular location">
    <subcellularLocation>
        <location evidence="1">Membrane</location>
        <topology evidence="1">Single-pass type I membrane protein</topology>
    </subcellularLocation>
</comment>
<keyword evidence="8" id="KW-0851">Voltage-gated channel</keyword>
<dbReference type="Pfam" id="PF13191">
    <property type="entry name" value="AAA_16"/>
    <property type="match status" value="1"/>
</dbReference>
<reference evidence="17" key="1">
    <citation type="submission" date="2021-02" db="EMBL/GenBank/DDBJ databases">
        <authorList>
            <person name="Nowell W R."/>
        </authorList>
    </citation>
    <scope>NUCLEOTIDE SEQUENCE</scope>
    <source>
        <strain evidence="17">Ploen Becks lab</strain>
    </source>
</reference>
<dbReference type="PANTHER" id="PTHR10166:SF37">
    <property type="entry name" value="STOLID, ISOFORM H"/>
    <property type="match status" value="1"/>
</dbReference>
<evidence type="ECO:0000256" key="9">
    <source>
        <dbReference type="ARBA" id="ARBA00022989"/>
    </source>
</evidence>
<gene>
    <name evidence="17" type="ORF">OXX778_LOCUS4786</name>
</gene>
<dbReference type="SUPFAM" id="SSF52540">
    <property type="entry name" value="P-loop containing nucleoside triphosphate hydrolases"/>
    <property type="match status" value="1"/>
</dbReference>
<keyword evidence="10" id="KW-0406">Ion transport</keyword>
<dbReference type="InterPro" id="IPR002035">
    <property type="entry name" value="VWF_A"/>
</dbReference>
<dbReference type="OrthoDB" id="343623at2759"/>
<keyword evidence="13" id="KW-0407">Ion channel</keyword>
<keyword evidence="6 15" id="KW-0732">Signal</keyword>
<keyword evidence="12" id="KW-0325">Glycoprotein</keyword>
<dbReference type="GO" id="GO:0005245">
    <property type="term" value="F:voltage-gated calcium channel activity"/>
    <property type="evidence" value="ECO:0007669"/>
    <property type="project" value="TreeGrafter"/>
</dbReference>
<feature type="region of interest" description="Disordered" evidence="14">
    <location>
        <begin position="284"/>
        <end position="306"/>
    </location>
</feature>
<dbReference type="EMBL" id="CAJNOC010000488">
    <property type="protein sequence ID" value="CAF0767753.1"/>
    <property type="molecule type" value="Genomic_DNA"/>
</dbReference>
<dbReference type="Pfam" id="PF00092">
    <property type="entry name" value="VWA"/>
    <property type="match status" value="1"/>
</dbReference>
<dbReference type="Pfam" id="PF08399">
    <property type="entry name" value="VWA_N"/>
    <property type="match status" value="1"/>
</dbReference>
<evidence type="ECO:0000256" key="12">
    <source>
        <dbReference type="ARBA" id="ARBA00023180"/>
    </source>
</evidence>
<organism evidence="17 18">
    <name type="scientific">Brachionus calyciflorus</name>
    <dbReference type="NCBI Taxonomy" id="104777"/>
    <lineage>
        <taxon>Eukaryota</taxon>
        <taxon>Metazoa</taxon>
        <taxon>Spiralia</taxon>
        <taxon>Gnathifera</taxon>
        <taxon>Rotifera</taxon>
        <taxon>Eurotatoria</taxon>
        <taxon>Monogononta</taxon>
        <taxon>Pseudotrocha</taxon>
        <taxon>Ploima</taxon>
        <taxon>Brachionidae</taxon>
        <taxon>Brachionus</taxon>
    </lineage>
</organism>
<feature type="domain" description="VWFA" evidence="16">
    <location>
        <begin position="461"/>
        <end position="644"/>
    </location>
</feature>
<feature type="region of interest" description="Disordered" evidence="14">
    <location>
        <begin position="36"/>
        <end position="67"/>
    </location>
</feature>
<keyword evidence="4" id="KW-0107">Calcium channel</keyword>
<evidence type="ECO:0000256" key="7">
    <source>
        <dbReference type="ARBA" id="ARBA00022837"/>
    </source>
</evidence>
<evidence type="ECO:0000256" key="4">
    <source>
        <dbReference type="ARBA" id="ARBA00022673"/>
    </source>
</evidence>
<keyword evidence="3" id="KW-0109">Calcium transport</keyword>
<keyword evidence="7" id="KW-0106">Calcium</keyword>
<evidence type="ECO:0000256" key="6">
    <source>
        <dbReference type="ARBA" id="ARBA00022729"/>
    </source>
</evidence>
<keyword evidence="9" id="KW-1133">Transmembrane helix</keyword>
<keyword evidence="5" id="KW-0812">Transmembrane</keyword>
<dbReference type="Pfam" id="PF14629">
    <property type="entry name" value="ORC4_C"/>
    <property type="match status" value="1"/>
</dbReference>
<feature type="region of interest" description="Disordered" evidence="14">
    <location>
        <begin position="998"/>
        <end position="1027"/>
    </location>
</feature>
<dbReference type="InterPro" id="IPR036465">
    <property type="entry name" value="vWFA_dom_sf"/>
</dbReference>
<dbReference type="SMART" id="SM00327">
    <property type="entry name" value="VWA"/>
    <property type="match status" value="1"/>
</dbReference>
<dbReference type="GO" id="GO:0005891">
    <property type="term" value="C:voltage-gated calcium channel complex"/>
    <property type="evidence" value="ECO:0007669"/>
    <property type="project" value="TreeGrafter"/>
</dbReference>
<evidence type="ECO:0000313" key="18">
    <source>
        <dbReference type="Proteomes" id="UP000663879"/>
    </source>
</evidence>
<evidence type="ECO:0000313" key="17">
    <source>
        <dbReference type="EMBL" id="CAF0767753.1"/>
    </source>
</evidence>
<evidence type="ECO:0000259" key="16">
    <source>
        <dbReference type="PROSITE" id="PS50234"/>
    </source>
</evidence>
<feature type="compositionally biased region" description="Low complexity" evidence="14">
    <location>
        <begin position="284"/>
        <end position="296"/>
    </location>
</feature>
<dbReference type="PROSITE" id="PS50234">
    <property type="entry name" value="VWFA"/>
    <property type="match status" value="1"/>
</dbReference>
<feature type="chain" id="PRO_5032845064" description="VWFA domain-containing protein" evidence="15">
    <location>
        <begin position="23"/>
        <end position="1824"/>
    </location>
</feature>